<gene>
    <name evidence="1" type="ORF">C8D98_2702</name>
</gene>
<dbReference type="AlphaFoldDB" id="A0A4R1K2X2"/>
<dbReference type="EMBL" id="SMGG01000008">
    <property type="protein sequence ID" value="TCK58187.1"/>
    <property type="molecule type" value="Genomic_DNA"/>
</dbReference>
<evidence type="ECO:0000313" key="1">
    <source>
        <dbReference type="EMBL" id="TCK58187.1"/>
    </source>
</evidence>
<accession>A0A4R1K2X2</accession>
<organism evidence="1 2">
    <name type="scientific">Seleniivibrio woodruffii</name>
    <dbReference type="NCBI Taxonomy" id="1078050"/>
    <lineage>
        <taxon>Bacteria</taxon>
        <taxon>Pseudomonadati</taxon>
        <taxon>Deferribacterota</taxon>
        <taxon>Deferribacteres</taxon>
        <taxon>Deferribacterales</taxon>
        <taxon>Geovibrionaceae</taxon>
        <taxon>Seleniivibrio</taxon>
    </lineage>
</organism>
<name>A0A4R1K2X2_9BACT</name>
<dbReference type="RefSeq" id="WP_132874666.1">
    <property type="nucleotide sequence ID" value="NZ_JAJUHT010000009.1"/>
</dbReference>
<sequence length="74" mass="8581">MTEISFSDIIQNLGSLSAMVLLPLWRSIGELRKGQERTNIILARDYVAKNECKHKHQLLHSDISRIHERVDEII</sequence>
<dbReference type="OrthoDB" id="9920496at2"/>
<reference evidence="1 2" key="1">
    <citation type="submission" date="2019-03" db="EMBL/GenBank/DDBJ databases">
        <title>Genomic Encyclopedia of Type Strains, Phase IV (KMG-IV): sequencing the most valuable type-strain genomes for metagenomic binning, comparative biology and taxonomic classification.</title>
        <authorList>
            <person name="Goeker M."/>
        </authorList>
    </citation>
    <scope>NUCLEOTIDE SEQUENCE [LARGE SCALE GENOMIC DNA]</scope>
    <source>
        <strain evidence="1 2">DSM 24984</strain>
    </source>
</reference>
<keyword evidence="2" id="KW-1185">Reference proteome</keyword>
<dbReference type="Proteomes" id="UP000294614">
    <property type="component" value="Unassembled WGS sequence"/>
</dbReference>
<comment type="caution">
    <text evidence="1">The sequence shown here is derived from an EMBL/GenBank/DDBJ whole genome shotgun (WGS) entry which is preliminary data.</text>
</comment>
<evidence type="ECO:0000313" key="2">
    <source>
        <dbReference type="Proteomes" id="UP000294614"/>
    </source>
</evidence>
<protein>
    <submittedName>
        <fullName evidence="1">Uncharacterized protein</fullName>
    </submittedName>
</protein>
<proteinExistence type="predicted"/>